<keyword evidence="3" id="KW-1185">Reference proteome</keyword>
<evidence type="ECO:0000313" key="2">
    <source>
        <dbReference type="EMBL" id="PCF93715.1"/>
    </source>
</evidence>
<name>A0A2A4HHQ1_9GAMM</name>
<keyword evidence="1" id="KW-1133">Transmembrane helix</keyword>
<keyword evidence="1" id="KW-0472">Membrane</keyword>
<dbReference type="Proteomes" id="UP000218677">
    <property type="component" value="Unassembled WGS sequence"/>
</dbReference>
<evidence type="ECO:0008006" key="4">
    <source>
        <dbReference type="Google" id="ProtNLM"/>
    </source>
</evidence>
<keyword evidence="1" id="KW-0812">Transmembrane</keyword>
<organism evidence="2 3">
    <name type="scientific">Vreelandella nigrificans</name>
    <dbReference type="NCBI Taxonomy" id="2042704"/>
    <lineage>
        <taxon>Bacteria</taxon>
        <taxon>Pseudomonadati</taxon>
        <taxon>Pseudomonadota</taxon>
        <taxon>Gammaproteobacteria</taxon>
        <taxon>Oceanospirillales</taxon>
        <taxon>Halomonadaceae</taxon>
        <taxon>Vreelandella</taxon>
    </lineage>
</organism>
<gene>
    <name evidence="2" type="ORF">CPA45_21095</name>
</gene>
<dbReference type="AlphaFoldDB" id="A0A2A4HHQ1"/>
<dbReference type="OrthoDB" id="9554039at2"/>
<proteinExistence type="predicted"/>
<comment type="caution">
    <text evidence="2">The sequence shown here is derived from an EMBL/GenBank/DDBJ whole genome shotgun (WGS) entry which is preliminary data.</text>
</comment>
<evidence type="ECO:0000256" key="1">
    <source>
        <dbReference type="SAM" id="Phobius"/>
    </source>
</evidence>
<feature type="transmembrane region" description="Helical" evidence="1">
    <location>
        <begin position="43"/>
        <end position="62"/>
    </location>
</feature>
<dbReference type="EMBL" id="NWUX01000032">
    <property type="protein sequence ID" value="PCF93715.1"/>
    <property type="molecule type" value="Genomic_DNA"/>
</dbReference>
<accession>A0A2A4HHQ1</accession>
<sequence length="84" mass="9698">MKRKLMMWIVAAWFVLVNAGQFYPPLNTVEPYVLGVPFNLAWIWGFNGLMTLYLIYCASCGFESHDVDEKEAYKFAKEQGIRGL</sequence>
<protein>
    <recommendedName>
        <fullName evidence="4">DUF3311 domain-containing protein</fullName>
    </recommendedName>
</protein>
<evidence type="ECO:0000313" key="3">
    <source>
        <dbReference type="Proteomes" id="UP000218677"/>
    </source>
</evidence>
<dbReference type="RefSeq" id="WP_096655035.1">
    <property type="nucleotide sequence ID" value="NZ_NWUX01000032.1"/>
</dbReference>
<reference evidence="3" key="1">
    <citation type="submission" date="2017-09" db="EMBL/GenBank/DDBJ databases">
        <authorList>
            <person name="Cho G.-S."/>
            <person name="Oguntoyinbo F.A."/>
            <person name="Cnockaert M."/>
            <person name="Kabisch J."/>
            <person name="Neve H."/>
            <person name="Bockelmann W."/>
            <person name="Wenning M."/>
            <person name="Franz C.M."/>
            <person name="Vandamme P."/>
        </authorList>
    </citation>
    <scope>NUCLEOTIDE SEQUENCE [LARGE SCALE GENOMIC DNA]</scope>
    <source>
        <strain evidence="3">MBT G8648</strain>
    </source>
</reference>